<dbReference type="GO" id="GO:0006528">
    <property type="term" value="P:asparagine metabolic process"/>
    <property type="evidence" value="ECO:0007669"/>
    <property type="project" value="InterPro"/>
</dbReference>
<evidence type="ECO:0000256" key="4">
    <source>
        <dbReference type="ARBA" id="ARBA00049366"/>
    </source>
</evidence>
<feature type="domain" description="Asparaginase/glutaminase C-terminal" evidence="11">
    <location>
        <begin position="216"/>
        <end position="323"/>
    </location>
</feature>
<dbReference type="eggNOG" id="COG0252">
    <property type="taxonomic scope" value="Bacteria"/>
</dbReference>
<evidence type="ECO:0000256" key="9">
    <source>
        <dbReference type="RuleBase" id="RU004456"/>
    </source>
</evidence>
<evidence type="ECO:0000313" key="13">
    <source>
        <dbReference type="Proteomes" id="UP000003157"/>
    </source>
</evidence>
<dbReference type="InterPro" id="IPR004550">
    <property type="entry name" value="AsnASE_II"/>
</dbReference>
<feature type="binding site" evidence="6">
    <location>
        <position position="58"/>
    </location>
    <ligand>
        <name>substrate</name>
    </ligand>
</feature>
<dbReference type="PROSITE" id="PS00144">
    <property type="entry name" value="ASN_GLN_ASE_1"/>
    <property type="match status" value="1"/>
</dbReference>
<accession>E7G732</accession>
<comment type="catalytic activity">
    <reaction evidence="4">
        <text>L-asparagine + H2O = L-aspartate + NH4(+)</text>
        <dbReference type="Rhea" id="RHEA:21016"/>
        <dbReference type="ChEBI" id="CHEBI:15377"/>
        <dbReference type="ChEBI" id="CHEBI:28938"/>
        <dbReference type="ChEBI" id="CHEBI:29991"/>
        <dbReference type="ChEBI" id="CHEBI:58048"/>
        <dbReference type="EC" id="3.5.1.1"/>
    </reaction>
</comment>
<evidence type="ECO:0000256" key="2">
    <source>
        <dbReference type="ARBA" id="ARBA00012920"/>
    </source>
</evidence>
<evidence type="ECO:0000259" key="10">
    <source>
        <dbReference type="Pfam" id="PF00710"/>
    </source>
</evidence>
<dbReference type="InterPro" id="IPR020827">
    <property type="entry name" value="Asparaginase/glutaminase_AS1"/>
</dbReference>
<evidence type="ECO:0000256" key="7">
    <source>
        <dbReference type="PROSITE-ProRule" id="PRU10099"/>
    </source>
</evidence>
<feature type="domain" description="L-asparaginase N-terminal" evidence="10">
    <location>
        <begin position="4"/>
        <end position="194"/>
    </location>
</feature>
<evidence type="ECO:0000259" key="11">
    <source>
        <dbReference type="Pfam" id="PF17763"/>
    </source>
</evidence>
<dbReference type="PANTHER" id="PTHR11707">
    <property type="entry name" value="L-ASPARAGINASE"/>
    <property type="match status" value="1"/>
</dbReference>
<dbReference type="InterPro" id="IPR027473">
    <property type="entry name" value="L-asparaginase_C"/>
</dbReference>
<dbReference type="EC" id="3.5.1.1" evidence="2"/>
<dbReference type="SFLD" id="SFLDS00057">
    <property type="entry name" value="Glutaminase/Asparaginase"/>
    <property type="match status" value="1"/>
</dbReference>
<feature type="active site" evidence="7">
    <location>
        <position position="12"/>
    </location>
</feature>
<dbReference type="OrthoDB" id="9788068at2"/>
<dbReference type="InterPro" id="IPR040919">
    <property type="entry name" value="Asparaginase_C"/>
</dbReference>
<evidence type="ECO:0000313" key="12">
    <source>
        <dbReference type="EMBL" id="EFW06110.1"/>
    </source>
</evidence>
<comment type="similarity">
    <text evidence="1 9">Belongs to the asparaginase 1 family.</text>
</comment>
<evidence type="ECO:0000256" key="5">
    <source>
        <dbReference type="PIRSR" id="PIRSR001220-1"/>
    </source>
</evidence>
<keyword evidence="3" id="KW-0378">Hydrolase</keyword>
<dbReference type="HOGENOM" id="CLU_019134_1_2_9"/>
<dbReference type="InterPro" id="IPR037152">
    <property type="entry name" value="L-asparaginase_N_sf"/>
</dbReference>
<dbReference type="Gene3D" id="3.40.50.1170">
    <property type="entry name" value="L-asparaginase, N-terminal domain"/>
    <property type="match status" value="1"/>
</dbReference>
<sequence>MKTIAIVATGGTIAGTGQAGKTVAYHAGEMNVNEIIKSIPMLKDVADLREYQFMNIDSNEMNPSRWIELANKMNEIVLDEKIDGVVVTHGTDTLDETAYFLTLTLNTSKPVVVTGAMRPATATSADGPYNLYQAVCLAASEDAHHQGVMGLFSNTIYSGRDIQKVNNYKVDAFDQKAFGCLGYMQDQEVYFFSRTFKLHTLASRFSKQHLIDLPSVAIAYFYAGASAQLLYDMARNHHGIILTGSGSGNYSQEWLAAINDLSKQGIVFVRASRVNQGIVFDDAVFDPQHYCISANTLSAQKARVLLMLALSQTQDREVIREIFNEY</sequence>
<dbReference type="SUPFAM" id="SSF53774">
    <property type="entry name" value="Glutaminase/Asparaginase"/>
    <property type="match status" value="1"/>
</dbReference>
<dbReference type="Gene3D" id="3.40.50.40">
    <property type="match status" value="1"/>
</dbReference>
<dbReference type="GO" id="GO:0004067">
    <property type="term" value="F:asparaginase activity"/>
    <property type="evidence" value="ECO:0007669"/>
    <property type="project" value="UniProtKB-UniRule"/>
</dbReference>
<dbReference type="RefSeq" id="WP_008787686.1">
    <property type="nucleotide sequence ID" value="NZ_AKCB01000001.1"/>
</dbReference>
<protein>
    <recommendedName>
        <fullName evidence="2">asparaginase</fullName>
        <ecNumber evidence="2">3.5.1.1</ecNumber>
    </recommendedName>
</protein>
<feature type="binding site" evidence="6">
    <location>
        <begin position="91"/>
        <end position="92"/>
    </location>
    <ligand>
        <name>substrate</name>
    </ligand>
</feature>
<evidence type="ECO:0000256" key="3">
    <source>
        <dbReference type="ARBA" id="ARBA00022801"/>
    </source>
</evidence>
<dbReference type="NCBIfam" id="TIGR00520">
    <property type="entry name" value="asnASE_II"/>
    <property type="match status" value="1"/>
</dbReference>
<gene>
    <name evidence="12" type="ORF">HMPREF9488_00570</name>
</gene>
<dbReference type="Pfam" id="PF00710">
    <property type="entry name" value="Asparaginase"/>
    <property type="match status" value="1"/>
</dbReference>
<dbReference type="InterPro" id="IPR036152">
    <property type="entry name" value="Asp/glu_Ase-like_sf"/>
</dbReference>
<evidence type="ECO:0000256" key="6">
    <source>
        <dbReference type="PIRSR" id="PIRSR001220-2"/>
    </source>
</evidence>
<name>E7G732_9FIRM</name>
<dbReference type="FunFam" id="3.40.50.1170:FF:000001">
    <property type="entry name" value="L-asparaginase 2"/>
    <property type="match status" value="1"/>
</dbReference>
<organism evidence="12 13">
    <name type="scientific">Coprobacillus cateniformis</name>
    <dbReference type="NCBI Taxonomy" id="100884"/>
    <lineage>
        <taxon>Bacteria</taxon>
        <taxon>Bacillati</taxon>
        <taxon>Bacillota</taxon>
        <taxon>Erysipelotrichia</taxon>
        <taxon>Erysipelotrichales</taxon>
        <taxon>Coprobacillaceae</taxon>
        <taxon>Coprobacillus</taxon>
    </lineage>
</organism>
<dbReference type="InterPro" id="IPR027475">
    <property type="entry name" value="Asparaginase/glutaminase_AS2"/>
</dbReference>
<proteinExistence type="inferred from homology"/>
<evidence type="ECO:0000256" key="1">
    <source>
        <dbReference type="ARBA" id="ARBA00010518"/>
    </source>
</evidence>
<dbReference type="SMART" id="SM00870">
    <property type="entry name" value="Asparaginase"/>
    <property type="match status" value="1"/>
</dbReference>
<dbReference type="CDD" id="cd08964">
    <property type="entry name" value="L-asparaginase_II"/>
    <property type="match status" value="1"/>
</dbReference>
<evidence type="ECO:0000256" key="8">
    <source>
        <dbReference type="PROSITE-ProRule" id="PRU10100"/>
    </source>
</evidence>
<reference evidence="12 13" key="1">
    <citation type="submission" date="2010-12" db="EMBL/GenBank/DDBJ databases">
        <title>The Genome Sequence of Coprobacillus sp. strain 29_1.</title>
        <authorList>
            <consortium name="The Broad Institute Genome Sequencing Platform"/>
            <person name="Earl A."/>
            <person name="Ward D."/>
            <person name="Feldgarden M."/>
            <person name="Gevers D."/>
            <person name="Daigneault M."/>
            <person name="Sibley C.D."/>
            <person name="White A."/>
            <person name="Strauss J."/>
            <person name="Allen-Vercoe E."/>
            <person name="Young S.K."/>
            <person name="Zeng Q."/>
            <person name="Gargeya S."/>
            <person name="Fitzgerald M."/>
            <person name="Haas B."/>
            <person name="Abouelleil A."/>
            <person name="Alvarado L."/>
            <person name="Arachchi H.M."/>
            <person name="Berlin A."/>
            <person name="Brown A."/>
            <person name="Chapman S.B."/>
            <person name="Chen Z."/>
            <person name="Dunbar C."/>
            <person name="Freedman E."/>
            <person name="Gearin G."/>
            <person name="Gellesch M."/>
            <person name="Goldberg J."/>
            <person name="Griggs A."/>
            <person name="Gujja S."/>
            <person name="Heilman E."/>
            <person name="Heiman D."/>
            <person name="Howarth C."/>
            <person name="Larson L."/>
            <person name="Lui A."/>
            <person name="MacDonald P.J.P."/>
            <person name="Mehta T."/>
            <person name="Montmayeur A."/>
            <person name="Murphy C."/>
            <person name="Neiman D."/>
            <person name="Pearson M."/>
            <person name="Priest M."/>
            <person name="Roberts A."/>
            <person name="Saif S."/>
            <person name="Shea T."/>
            <person name="Shenoy N."/>
            <person name="Sisk P."/>
            <person name="Stolte C."/>
            <person name="Sykes S."/>
            <person name="White J."/>
            <person name="Yandava C."/>
            <person name="Nusbaum C."/>
            <person name="Birren B."/>
        </authorList>
    </citation>
    <scope>NUCLEOTIDE SEQUENCE [LARGE SCALE GENOMIC DNA]</scope>
    <source>
        <strain evidence="12 13">29_1</strain>
    </source>
</reference>
<dbReference type="PROSITE" id="PS00917">
    <property type="entry name" value="ASN_GLN_ASE_2"/>
    <property type="match status" value="1"/>
</dbReference>
<dbReference type="Pfam" id="PF17763">
    <property type="entry name" value="Asparaginase_C"/>
    <property type="match status" value="1"/>
</dbReference>
<dbReference type="PIRSF" id="PIRSF500176">
    <property type="entry name" value="L_ASNase"/>
    <property type="match status" value="1"/>
</dbReference>
<comment type="caution">
    <text evidence="12">The sequence shown here is derived from an EMBL/GenBank/DDBJ whole genome shotgun (WGS) entry which is preliminary data.</text>
</comment>
<dbReference type="PIRSF" id="PIRSF001220">
    <property type="entry name" value="L-ASNase_gatD"/>
    <property type="match status" value="1"/>
</dbReference>
<dbReference type="AlphaFoldDB" id="E7G732"/>
<dbReference type="EMBL" id="ADKX01000008">
    <property type="protein sequence ID" value="EFW06110.1"/>
    <property type="molecule type" value="Genomic_DNA"/>
</dbReference>
<dbReference type="PRINTS" id="PR00139">
    <property type="entry name" value="ASNGLNASE"/>
</dbReference>
<feature type="active site" description="O-isoaspartyl threonine intermediate" evidence="5">
    <location>
        <position position="12"/>
    </location>
</feature>
<dbReference type="GeneID" id="78229023"/>
<dbReference type="InterPro" id="IPR027474">
    <property type="entry name" value="L-asparaginase_N"/>
</dbReference>
<feature type="active site" evidence="8">
    <location>
        <position position="91"/>
    </location>
</feature>
<dbReference type="PANTHER" id="PTHR11707:SF28">
    <property type="entry name" value="60 KDA LYSOPHOSPHOLIPASE"/>
    <property type="match status" value="1"/>
</dbReference>
<keyword evidence="13" id="KW-1185">Reference proteome</keyword>
<dbReference type="PROSITE" id="PS51732">
    <property type="entry name" value="ASN_GLN_ASE_3"/>
    <property type="match status" value="1"/>
</dbReference>
<dbReference type="STRING" id="100884.GCA_000269565_01142"/>
<dbReference type="Proteomes" id="UP000003157">
    <property type="component" value="Unassembled WGS sequence"/>
</dbReference>
<dbReference type="InterPro" id="IPR006034">
    <property type="entry name" value="Asparaginase/glutaminase-like"/>
</dbReference>